<keyword evidence="6 8" id="KW-1133">Transmembrane helix</keyword>
<dbReference type="PROSITE" id="PS50850">
    <property type="entry name" value="MFS"/>
    <property type="match status" value="1"/>
</dbReference>
<comment type="caution">
    <text evidence="8">Lacks conserved residue(s) required for the propagation of feature annotation.</text>
</comment>
<keyword evidence="4" id="KW-1003">Cell membrane</keyword>
<dbReference type="InterPro" id="IPR020846">
    <property type="entry name" value="MFS_dom"/>
</dbReference>
<evidence type="ECO:0000256" key="2">
    <source>
        <dbReference type="ARBA" id="ARBA00006236"/>
    </source>
</evidence>
<keyword evidence="3 8" id="KW-0813">Transport</keyword>
<dbReference type="PANTHER" id="PTHR23502:SF132">
    <property type="entry name" value="POLYAMINE TRANSPORTER 2-RELATED"/>
    <property type="match status" value="1"/>
</dbReference>
<keyword evidence="7 8" id="KW-0472">Membrane</keyword>
<dbReference type="GO" id="GO:1990961">
    <property type="term" value="P:xenobiotic detoxification by transmembrane export across the plasma membrane"/>
    <property type="evidence" value="ECO:0007669"/>
    <property type="project" value="InterPro"/>
</dbReference>
<feature type="transmembrane region" description="Helical" evidence="8">
    <location>
        <begin position="264"/>
        <end position="286"/>
    </location>
</feature>
<feature type="domain" description="Major facilitator superfamily (MFS) profile" evidence="9">
    <location>
        <begin position="1"/>
        <end position="376"/>
    </location>
</feature>
<keyword evidence="8" id="KW-0997">Cell inner membrane</keyword>
<feature type="transmembrane region" description="Helical" evidence="8">
    <location>
        <begin position="234"/>
        <end position="252"/>
    </location>
</feature>
<dbReference type="Gene3D" id="1.20.1720.10">
    <property type="entry name" value="Multidrug resistance protein D"/>
    <property type="match status" value="1"/>
</dbReference>
<evidence type="ECO:0000313" key="10">
    <source>
        <dbReference type="EMBL" id="EAV47163.1"/>
    </source>
</evidence>
<dbReference type="Pfam" id="PF07690">
    <property type="entry name" value="MFS_1"/>
    <property type="match status" value="1"/>
</dbReference>
<dbReference type="GO" id="GO:0042910">
    <property type="term" value="F:xenobiotic transmembrane transporter activity"/>
    <property type="evidence" value="ECO:0007669"/>
    <property type="project" value="InterPro"/>
</dbReference>
<dbReference type="GO" id="GO:0015385">
    <property type="term" value="F:sodium:proton antiporter activity"/>
    <property type="evidence" value="ECO:0007669"/>
    <property type="project" value="TreeGrafter"/>
</dbReference>
<feature type="transmembrane region" description="Helical" evidence="8">
    <location>
        <begin position="35"/>
        <end position="52"/>
    </location>
</feature>
<evidence type="ECO:0000256" key="6">
    <source>
        <dbReference type="ARBA" id="ARBA00022989"/>
    </source>
</evidence>
<dbReference type="AlphaFoldDB" id="A0P6K3"/>
<feature type="transmembrane region" description="Helical" evidence="8">
    <location>
        <begin position="64"/>
        <end position="80"/>
    </location>
</feature>
<keyword evidence="5 8" id="KW-0812">Transmembrane</keyword>
<protein>
    <recommendedName>
        <fullName evidence="8">Bcr/CflA family efflux transporter</fullName>
    </recommendedName>
</protein>
<dbReference type="Proteomes" id="UP000054262">
    <property type="component" value="Unassembled WGS sequence"/>
</dbReference>
<feature type="transmembrane region" description="Helical" evidence="8">
    <location>
        <begin position="198"/>
        <end position="222"/>
    </location>
</feature>
<dbReference type="PANTHER" id="PTHR23502">
    <property type="entry name" value="MAJOR FACILITATOR SUPERFAMILY"/>
    <property type="match status" value="1"/>
</dbReference>
<dbReference type="InterPro" id="IPR011701">
    <property type="entry name" value="MFS"/>
</dbReference>
<evidence type="ECO:0000256" key="3">
    <source>
        <dbReference type="ARBA" id="ARBA00022448"/>
    </source>
</evidence>
<dbReference type="InterPro" id="IPR004812">
    <property type="entry name" value="Efflux_drug-R_Bcr/CmlA"/>
</dbReference>
<comment type="subcellular location">
    <subcellularLocation>
        <location evidence="8">Cell inner membrane</location>
        <topology evidence="8">Multi-pass membrane protein</topology>
    </subcellularLocation>
    <subcellularLocation>
        <location evidence="1">Cell membrane</location>
        <topology evidence="1">Multi-pass membrane protein</topology>
    </subcellularLocation>
</comment>
<feature type="transmembrane region" description="Helical" evidence="8">
    <location>
        <begin position="292"/>
        <end position="316"/>
    </location>
</feature>
<reference evidence="10 11" key="1">
    <citation type="submission" date="2006-11" db="EMBL/GenBank/DDBJ databases">
        <authorList>
            <person name="Giovannoni S."/>
            <person name="Vergin K."/>
            <person name="Ferriera S."/>
            <person name="Johnson J."/>
            <person name="Kravitz S."/>
            <person name="Beeson K."/>
            <person name="Sutton G."/>
            <person name="Rogers Y.-H."/>
            <person name="Friedman R."/>
            <person name="Frazier M."/>
            <person name="Venter J.C."/>
        </authorList>
    </citation>
    <scope>NUCLEOTIDE SEQUENCE [LARGE SCALE GENOMIC DNA]</scope>
    <source>
        <strain evidence="10 11">HTCC2181</strain>
    </source>
</reference>
<evidence type="ECO:0000256" key="7">
    <source>
        <dbReference type="ARBA" id="ARBA00023136"/>
    </source>
</evidence>
<feature type="transmembrane region" description="Helical" evidence="8">
    <location>
        <begin position="119"/>
        <end position="143"/>
    </location>
</feature>
<comment type="caution">
    <text evidence="10">The sequence shown here is derived from an EMBL/GenBank/DDBJ whole genome shotgun (WGS) entry which is preliminary data.</text>
</comment>
<evidence type="ECO:0000256" key="4">
    <source>
        <dbReference type="ARBA" id="ARBA00022475"/>
    </source>
</evidence>
<evidence type="ECO:0000256" key="8">
    <source>
        <dbReference type="RuleBase" id="RU365088"/>
    </source>
</evidence>
<proteinExistence type="inferred from homology"/>
<name>A0P6K3_9PROT</name>
<accession>A0P6K3</accession>
<feature type="transmembrane region" description="Helical" evidence="8">
    <location>
        <begin position="328"/>
        <end position="348"/>
    </location>
</feature>
<dbReference type="InterPro" id="IPR036259">
    <property type="entry name" value="MFS_trans_sf"/>
</dbReference>
<keyword evidence="11" id="KW-1185">Reference proteome</keyword>
<feature type="transmembrane region" description="Helical" evidence="8">
    <location>
        <begin position="149"/>
        <end position="168"/>
    </location>
</feature>
<dbReference type="GO" id="GO:0005886">
    <property type="term" value="C:plasma membrane"/>
    <property type="evidence" value="ECO:0007669"/>
    <property type="project" value="UniProtKB-SubCell"/>
</dbReference>
<evidence type="ECO:0000313" key="11">
    <source>
        <dbReference type="Proteomes" id="UP000054262"/>
    </source>
</evidence>
<sequence length="385" mass="42310">MLASLAPFAIDTYLPAFHIIAEDFSTSSEFIQQSLTFYLVPYTIMTLFHGAISDSIGRIKTIQWGLALFFGASIGCALSTTVESLWFFRALQGIGGGAGNVVARAMVRDLYEGPQAQRVMATIQIIFGVAPAIAPMIGGLLLGFDWHSIFLFLALYAALMIVMSSYKLPETMPLSKRLPFSYSHVLNRYKLLISNNEFLFLVIAVSANFSAFFIYVLASPVFLMDHLGFSYSEFGYLFIPTVAGMMVGSFISKRSAGRVSPSKLLRVGYYWMLLVVISNLIFCLFFENIPAINIGFIALYNIGMAAVMPVISIAALDEFPKIRGTAASGQAFSQMFFSSIVAGILVPLLWFSTFGLSLGLFILLTLGIISIRKTSLWKRANSLVT</sequence>
<comment type="similarity">
    <text evidence="2 8">Belongs to the major facilitator superfamily. Bcr/CmlA family.</text>
</comment>
<dbReference type="NCBIfam" id="TIGR00710">
    <property type="entry name" value="efflux_Bcr_CflA"/>
    <property type="match status" value="1"/>
</dbReference>
<evidence type="ECO:0000256" key="1">
    <source>
        <dbReference type="ARBA" id="ARBA00004651"/>
    </source>
</evidence>
<dbReference type="SUPFAM" id="SSF103473">
    <property type="entry name" value="MFS general substrate transporter"/>
    <property type="match status" value="1"/>
</dbReference>
<organism evidence="10 11">
    <name type="scientific">Methylophilales bacterium HTCC2181</name>
    <dbReference type="NCBI Taxonomy" id="383631"/>
    <lineage>
        <taxon>Bacteria</taxon>
        <taxon>Pseudomonadati</taxon>
        <taxon>Pseudomonadota</taxon>
        <taxon>Betaproteobacteria</taxon>
        <taxon>Nitrosomonadales</taxon>
        <taxon>OM43 clade</taxon>
    </lineage>
</organism>
<dbReference type="EMBL" id="AAUX01000001">
    <property type="protein sequence ID" value="EAV47163.1"/>
    <property type="molecule type" value="Genomic_DNA"/>
</dbReference>
<evidence type="ECO:0000256" key="5">
    <source>
        <dbReference type="ARBA" id="ARBA00022692"/>
    </source>
</evidence>
<evidence type="ECO:0000259" key="9">
    <source>
        <dbReference type="PROSITE" id="PS50850"/>
    </source>
</evidence>
<dbReference type="CDD" id="cd17320">
    <property type="entry name" value="MFS_MdfA_MDR_like"/>
    <property type="match status" value="1"/>
</dbReference>
<gene>
    <name evidence="10" type="ORF">MB2181_03780</name>
</gene>